<evidence type="ECO:0000313" key="2">
    <source>
        <dbReference type="Proteomes" id="UP000317410"/>
    </source>
</evidence>
<gene>
    <name evidence="1" type="ORF">MLI01_25840</name>
</gene>
<comment type="caution">
    <text evidence="1">The sequence shown here is derived from an EMBL/GenBank/DDBJ whole genome shotgun (WGS) entry which is preliminary data.</text>
</comment>
<dbReference type="EMBL" id="BJNQ01000020">
    <property type="protein sequence ID" value="GEC76439.1"/>
    <property type="molecule type" value="Genomic_DNA"/>
</dbReference>
<dbReference type="RefSeq" id="WP_141387428.1">
    <property type="nucleotide sequence ID" value="NZ_BJNQ01000020.1"/>
</dbReference>
<protein>
    <submittedName>
        <fullName evidence="1">Uncharacterized protein</fullName>
    </submittedName>
</protein>
<reference evidence="1 2" key="1">
    <citation type="submission" date="2019-06" db="EMBL/GenBank/DDBJ databases">
        <title>Whole genome shotgun sequence of Microbacterium liquefaciens NBRC 15037.</title>
        <authorList>
            <person name="Hosoyama A."/>
            <person name="Uohara A."/>
            <person name="Ohji S."/>
            <person name="Ichikawa N."/>
        </authorList>
    </citation>
    <scope>NUCLEOTIDE SEQUENCE [LARGE SCALE GENOMIC DNA]</scope>
    <source>
        <strain evidence="1 2">NBRC 15037</strain>
    </source>
</reference>
<dbReference type="AlphaFoldDB" id="A0A4Y4BA63"/>
<name>A0A4Y4BA63_MICMQ</name>
<sequence length="64" mass="7052">MKRYLSRAEFAERIGVLTGTLSRYKLPEPDAMIGSTRGWTAETIDAWNADRPGRGARTGRGPSV</sequence>
<proteinExistence type="predicted"/>
<dbReference type="Proteomes" id="UP000317410">
    <property type="component" value="Unassembled WGS sequence"/>
</dbReference>
<accession>A0A4Y4BA63</accession>
<organism evidence="1 2">
    <name type="scientific">Microbacterium maritypicum</name>
    <name type="common">Microbacterium liquefaciens</name>
    <dbReference type="NCBI Taxonomy" id="33918"/>
    <lineage>
        <taxon>Bacteria</taxon>
        <taxon>Bacillati</taxon>
        <taxon>Actinomycetota</taxon>
        <taxon>Actinomycetes</taxon>
        <taxon>Micrococcales</taxon>
        <taxon>Microbacteriaceae</taxon>
        <taxon>Microbacterium</taxon>
    </lineage>
</organism>
<evidence type="ECO:0000313" key="1">
    <source>
        <dbReference type="EMBL" id="GEC76439.1"/>
    </source>
</evidence>